<evidence type="ECO:0000313" key="7">
    <source>
        <dbReference type="EMBL" id="GGY64470.1"/>
    </source>
</evidence>
<dbReference type="InterPro" id="IPR051598">
    <property type="entry name" value="TSUP/Inactive_protease-like"/>
</dbReference>
<proteinExistence type="inferred from homology"/>
<keyword evidence="8" id="KW-1185">Reference proteome</keyword>
<sequence length="274" mass="27948">MLILIGALIGLVLGLTGAGGSVFAVPLLILLAGLPMSSAVGLSLGAVAASSFYGSLRIAFGKNGVQKILWLPGVLLAGTGALTAPLGKFIGMHVPETWLLAGFSLLAAAIATRMWLAASRHPDTATIVRASNYSNVPVAGLVCNLSTNGQFQLRPRCIGGLFIGGAAVGVLSGLFGVGGGFLIVPLLLFLSPINIVQAVATSLPIIAVVSSAGFFSHFATSNDWKQLGLAAGGGVLGMMIGQTLSQRIANARLQKIFAVCLLLISSVTLVRNFL</sequence>
<evidence type="ECO:0000256" key="4">
    <source>
        <dbReference type="ARBA" id="ARBA00022989"/>
    </source>
</evidence>
<dbReference type="PANTHER" id="PTHR43701:SF2">
    <property type="entry name" value="MEMBRANE TRANSPORTER PROTEIN YJNA-RELATED"/>
    <property type="match status" value="1"/>
</dbReference>
<dbReference type="RefSeq" id="WP_189415868.1">
    <property type="nucleotide sequence ID" value="NZ_BMYZ01000001.1"/>
</dbReference>
<feature type="transmembrane region" description="Helical" evidence="6">
    <location>
        <begin position="256"/>
        <end position="273"/>
    </location>
</feature>
<protein>
    <recommendedName>
        <fullName evidence="6">Probable membrane transporter protein</fullName>
    </recommendedName>
</protein>
<feature type="transmembrane region" description="Helical" evidence="6">
    <location>
        <begin position="34"/>
        <end position="56"/>
    </location>
</feature>
<feature type="transmembrane region" description="Helical" evidence="6">
    <location>
        <begin position="195"/>
        <end position="215"/>
    </location>
</feature>
<comment type="caution">
    <text evidence="7">The sequence shown here is derived from an EMBL/GenBank/DDBJ whole genome shotgun (WGS) entry which is preliminary data.</text>
</comment>
<evidence type="ECO:0000313" key="8">
    <source>
        <dbReference type="Proteomes" id="UP000619761"/>
    </source>
</evidence>
<feature type="transmembrane region" description="Helical" evidence="6">
    <location>
        <begin position="227"/>
        <end position="244"/>
    </location>
</feature>
<dbReference type="PANTHER" id="PTHR43701">
    <property type="entry name" value="MEMBRANE TRANSPORTER PROTEIN MJ0441-RELATED"/>
    <property type="match status" value="1"/>
</dbReference>
<evidence type="ECO:0000256" key="2">
    <source>
        <dbReference type="ARBA" id="ARBA00009142"/>
    </source>
</evidence>
<dbReference type="InterPro" id="IPR002781">
    <property type="entry name" value="TM_pro_TauE-like"/>
</dbReference>
<dbReference type="EMBL" id="BMYZ01000001">
    <property type="protein sequence ID" value="GGY64470.1"/>
    <property type="molecule type" value="Genomic_DNA"/>
</dbReference>
<comment type="subcellular location">
    <subcellularLocation>
        <location evidence="6">Cell membrane</location>
        <topology evidence="6">Multi-pass membrane protein</topology>
    </subcellularLocation>
    <subcellularLocation>
        <location evidence="1">Membrane</location>
        <topology evidence="1">Multi-pass membrane protein</topology>
    </subcellularLocation>
</comment>
<feature type="transmembrane region" description="Helical" evidence="6">
    <location>
        <begin position="68"/>
        <end position="86"/>
    </location>
</feature>
<evidence type="ECO:0000256" key="6">
    <source>
        <dbReference type="RuleBase" id="RU363041"/>
    </source>
</evidence>
<reference evidence="8" key="1">
    <citation type="journal article" date="2019" name="Int. J. Syst. Evol. Microbiol.">
        <title>The Global Catalogue of Microorganisms (GCM) 10K type strain sequencing project: providing services to taxonomists for standard genome sequencing and annotation.</title>
        <authorList>
            <consortium name="The Broad Institute Genomics Platform"/>
            <consortium name="The Broad Institute Genome Sequencing Center for Infectious Disease"/>
            <person name="Wu L."/>
            <person name="Ma J."/>
        </authorList>
    </citation>
    <scope>NUCLEOTIDE SEQUENCE [LARGE SCALE GENOMIC DNA]</scope>
    <source>
        <strain evidence="8">KCTC 32239</strain>
    </source>
</reference>
<evidence type="ECO:0000256" key="1">
    <source>
        <dbReference type="ARBA" id="ARBA00004141"/>
    </source>
</evidence>
<feature type="transmembrane region" description="Helical" evidence="6">
    <location>
        <begin position="98"/>
        <end position="116"/>
    </location>
</feature>
<keyword evidence="5 6" id="KW-0472">Membrane</keyword>
<gene>
    <name evidence="7" type="ORF">GCM10011613_05300</name>
</gene>
<keyword evidence="6" id="KW-1003">Cell membrane</keyword>
<comment type="similarity">
    <text evidence="2 6">Belongs to the 4-toluene sulfonate uptake permease (TSUP) (TC 2.A.102) family.</text>
</comment>
<evidence type="ECO:0000256" key="5">
    <source>
        <dbReference type="ARBA" id="ARBA00023136"/>
    </source>
</evidence>
<evidence type="ECO:0000256" key="3">
    <source>
        <dbReference type="ARBA" id="ARBA00022692"/>
    </source>
</evidence>
<organism evidence="7 8">
    <name type="scientific">Cellvibrio zantedeschiae</name>
    <dbReference type="NCBI Taxonomy" id="1237077"/>
    <lineage>
        <taxon>Bacteria</taxon>
        <taxon>Pseudomonadati</taxon>
        <taxon>Pseudomonadota</taxon>
        <taxon>Gammaproteobacteria</taxon>
        <taxon>Cellvibrionales</taxon>
        <taxon>Cellvibrionaceae</taxon>
        <taxon>Cellvibrio</taxon>
    </lineage>
</organism>
<name>A0ABQ3AQC9_9GAMM</name>
<feature type="transmembrane region" description="Helical" evidence="6">
    <location>
        <begin position="161"/>
        <end position="189"/>
    </location>
</feature>
<accession>A0ABQ3AQC9</accession>
<keyword evidence="4 6" id="KW-1133">Transmembrane helix</keyword>
<dbReference type="Pfam" id="PF01925">
    <property type="entry name" value="TauE"/>
    <property type="match status" value="1"/>
</dbReference>
<dbReference type="Proteomes" id="UP000619761">
    <property type="component" value="Unassembled WGS sequence"/>
</dbReference>
<keyword evidence="3 6" id="KW-0812">Transmembrane</keyword>